<feature type="compositionally biased region" description="Gly residues" evidence="1">
    <location>
        <begin position="238"/>
        <end position="248"/>
    </location>
</feature>
<organism evidence="2">
    <name type="scientific">Tanacetum cinerariifolium</name>
    <name type="common">Dalmatian daisy</name>
    <name type="synonym">Chrysanthemum cinerariifolium</name>
    <dbReference type="NCBI Taxonomy" id="118510"/>
    <lineage>
        <taxon>Eukaryota</taxon>
        <taxon>Viridiplantae</taxon>
        <taxon>Streptophyta</taxon>
        <taxon>Embryophyta</taxon>
        <taxon>Tracheophyta</taxon>
        <taxon>Spermatophyta</taxon>
        <taxon>Magnoliopsida</taxon>
        <taxon>eudicotyledons</taxon>
        <taxon>Gunneridae</taxon>
        <taxon>Pentapetalae</taxon>
        <taxon>asterids</taxon>
        <taxon>campanulids</taxon>
        <taxon>Asterales</taxon>
        <taxon>Asteraceae</taxon>
        <taxon>Asteroideae</taxon>
        <taxon>Anthemideae</taxon>
        <taxon>Anthemidinae</taxon>
        <taxon>Tanacetum</taxon>
    </lineage>
</organism>
<feature type="compositionally biased region" description="Basic and acidic residues" evidence="1">
    <location>
        <begin position="251"/>
        <end position="261"/>
    </location>
</feature>
<dbReference type="EMBL" id="BKCJ010172364">
    <property type="protein sequence ID" value="GEY36335.1"/>
    <property type="molecule type" value="Genomic_DNA"/>
</dbReference>
<sequence length="270" mass="31304">MAQEKYVKGCFMQRPPLLEPNGFCFLKARFETYVKSKDIDLWQVIQNSDFYYEVKESETKLMTEMPYELLEDDQKKKLNKNNEAKMTLYNALPCKEYKRAFMCKTAKEVWHTVIITHQGIHNILKDFRGYTRDLDSIWEETGQDCSFTRSGFKDTRTVPEDSDSVKSYVTALERSKTTKEKVKSLSLKANATREQASDDTDSQGGSDKDIDEEEAEEFNLLDRNFRKGNRFERKNQFGSGGNRFGRGRGNSFEDKGGESSKKMKLAIITR</sequence>
<comment type="caution">
    <text evidence="2">The sequence shown here is derived from an EMBL/GenBank/DDBJ whole genome shotgun (WGS) entry which is preliminary data.</text>
</comment>
<feature type="compositionally biased region" description="Acidic residues" evidence="1">
    <location>
        <begin position="209"/>
        <end position="219"/>
    </location>
</feature>
<proteinExistence type="predicted"/>
<name>A0A699HKK6_TANCI</name>
<feature type="region of interest" description="Disordered" evidence="1">
    <location>
        <begin position="182"/>
        <end position="270"/>
    </location>
</feature>
<gene>
    <name evidence="2" type="ORF">Tci_408309</name>
</gene>
<dbReference type="AlphaFoldDB" id="A0A699HKK6"/>
<evidence type="ECO:0000256" key="1">
    <source>
        <dbReference type="SAM" id="MobiDB-lite"/>
    </source>
</evidence>
<protein>
    <submittedName>
        <fullName evidence="2">Zf-CCHC domain-containing protein/DUF4219 domain-containing protein/UBN2 domain-containing protein</fullName>
    </submittedName>
</protein>
<reference evidence="2" key="1">
    <citation type="journal article" date="2019" name="Sci. Rep.">
        <title>Draft genome of Tanacetum cinerariifolium, the natural source of mosquito coil.</title>
        <authorList>
            <person name="Yamashiro T."/>
            <person name="Shiraishi A."/>
            <person name="Satake H."/>
            <person name="Nakayama K."/>
        </authorList>
    </citation>
    <scope>NUCLEOTIDE SEQUENCE</scope>
</reference>
<accession>A0A699HKK6</accession>
<evidence type="ECO:0000313" key="2">
    <source>
        <dbReference type="EMBL" id="GEY36335.1"/>
    </source>
</evidence>
<feature type="compositionally biased region" description="Basic and acidic residues" evidence="1">
    <location>
        <begin position="223"/>
        <end position="235"/>
    </location>
</feature>